<evidence type="ECO:0000256" key="1">
    <source>
        <dbReference type="SAM" id="MobiDB-lite"/>
    </source>
</evidence>
<dbReference type="RefSeq" id="WP_122237707.1">
    <property type="nucleotide sequence ID" value="NZ_RDQM01000004.1"/>
</dbReference>
<gene>
    <name evidence="3" type="ORF">EBQ26_03775</name>
</gene>
<dbReference type="AlphaFoldDB" id="A0A3M6Q9J3"/>
<evidence type="ECO:0000256" key="2">
    <source>
        <dbReference type="SAM" id="Phobius"/>
    </source>
</evidence>
<dbReference type="Proteomes" id="UP000267521">
    <property type="component" value="Unassembled WGS sequence"/>
</dbReference>
<sequence>MTTQPASVQCACCKRPLPAPQAICPHCDAQLSGAHTFMDGHYRPGESGGAYLCPWCDQHFATPLYELPPPGAHWWQPTGLCPQCPHCHGFLRDTCPRVRLRPSRVLAACLAVACAHLAGGLTAWLTVPVLLLTLAAFHWPWQRQSMQHEAQHRQHPRRFERLPHTSQNNSKT</sequence>
<comment type="caution">
    <text evidence="3">The sequence shown here is derived from an EMBL/GenBank/DDBJ whole genome shotgun (WGS) entry which is preliminary data.</text>
</comment>
<feature type="transmembrane region" description="Helical" evidence="2">
    <location>
        <begin position="105"/>
        <end position="137"/>
    </location>
</feature>
<proteinExistence type="predicted"/>
<organism evidence="3 4">
    <name type="scientific">Allofranklinella schreckenbergeri</name>
    <dbReference type="NCBI Taxonomy" id="1076744"/>
    <lineage>
        <taxon>Bacteria</taxon>
        <taxon>Pseudomonadati</taxon>
        <taxon>Pseudomonadota</taxon>
        <taxon>Betaproteobacteria</taxon>
        <taxon>Burkholderiales</taxon>
        <taxon>Comamonadaceae</taxon>
        <taxon>Allofranklinella</taxon>
    </lineage>
</organism>
<accession>A0A3M6Q9J3</accession>
<keyword evidence="2" id="KW-1133">Transmembrane helix</keyword>
<keyword evidence="2" id="KW-0812">Transmembrane</keyword>
<dbReference type="EMBL" id="RDQM01000004">
    <property type="protein sequence ID" value="RMW99494.1"/>
    <property type="molecule type" value="Genomic_DNA"/>
</dbReference>
<keyword evidence="2" id="KW-0472">Membrane</keyword>
<feature type="compositionally biased region" description="Basic and acidic residues" evidence="1">
    <location>
        <begin position="150"/>
        <end position="163"/>
    </location>
</feature>
<feature type="region of interest" description="Disordered" evidence="1">
    <location>
        <begin position="150"/>
        <end position="172"/>
    </location>
</feature>
<reference evidence="3 4" key="1">
    <citation type="submission" date="2018-10" db="EMBL/GenBank/DDBJ databases">
        <title>Comamonadaceae CDC group NO-1 genome sequencing and assembly.</title>
        <authorList>
            <person name="Bernier A.-M."/>
            <person name="Bernard K."/>
        </authorList>
    </citation>
    <scope>NUCLEOTIDE SEQUENCE [LARGE SCALE GENOMIC DNA]</scope>
    <source>
        <strain evidence="3 4">NML970147</strain>
    </source>
</reference>
<name>A0A3M6Q9J3_9BURK</name>
<evidence type="ECO:0000313" key="3">
    <source>
        <dbReference type="EMBL" id="RMW99494.1"/>
    </source>
</evidence>
<evidence type="ECO:0000313" key="4">
    <source>
        <dbReference type="Proteomes" id="UP000267521"/>
    </source>
</evidence>
<protein>
    <submittedName>
        <fullName evidence="3">Uncharacterized protein</fullName>
    </submittedName>
</protein>